<protein>
    <submittedName>
        <fullName evidence="1">Uncharacterized protein TCIL3000_11_16350</fullName>
    </submittedName>
</protein>
<dbReference type="VEuPathDB" id="TriTrypDB:TcIL3000.11.16350"/>
<gene>
    <name evidence="1" type="ORF">TCIL3000_11_16350</name>
</gene>
<accession>G0V3A0</accession>
<evidence type="ECO:0000313" key="1">
    <source>
        <dbReference type="EMBL" id="CCC96123.1"/>
    </source>
</evidence>
<dbReference type="EMBL" id="HE575324">
    <property type="protein sequence ID" value="CCC96123.1"/>
    <property type="molecule type" value="Genomic_DNA"/>
</dbReference>
<sequence length="150" mass="17340">MGSWITAEQFLHSRLASRVRRFLLAFGVFGVGSDYYLTHYYEAFEPSEGKLYVIDCSPISRPRCQVHLLPSNHYANYSPWTPKNGDVVLAREVPHEPNWIQLISGRFIERETCGVTLAVPLEEVEGQQQRSKHEQEELERLLVEHCEEGH</sequence>
<proteinExistence type="predicted"/>
<organism evidence="1">
    <name type="scientific">Trypanosoma congolense (strain IL3000)</name>
    <dbReference type="NCBI Taxonomy" id="1068625"/>
    <lineage>
        <taxon>Eukaryota</taxon>
        <taxon>Discoba</taxon>
        <taxon>Euglenozoa</taxon>
        <taxon>Kinetoplastea</taxon>
        <taxon>Metakinetoplastina</taxon>
        <taxon>Trypanosomatida</taxon>
        <taxon>Trypanosomatidae</taxon>
        <taxon>Trypanosoma</taxon>
        <taxon>Nannomonas</taxon>
    </lineage>
</organism>
<reference evidence="1" key="1">
    <citation type="journal article" date="2012" name="Proc. Natl. Acad. Sci. U.S.A.">
        <title>Antigenic diversity is generated by distinct evolutionary mechanisms in African trypanosome species.</title>
        <authorList>
            <person name="Jackson A.P."/>
            <person name="Berry A."/>
            <person name="Aslett M."/>
            <person name="Allison H.C."/>
            <person name="Burton P."/>
            <person name="Vavrova-Anderson J."/>
            <person name="Brown R."/>
            <person name="Browne H."/>
            <person name="Corton N."/>
            <person name="Hauser H."/>
            <person name="Gamble J."/>
            <person name="Gilderthorp R."/>
            <person name="Marcello L."/>
            <person name="McQuillan J."/>
            <person name="Otto T.D."/>
            <person name="Quail M.A."/>
            <person name="Sanders M.J."/>
            <person name="van Tonder A."/>
            <person name="Ginger M.L."/>
            <person name="Field M.C."/>
            <person name="Barry J.D."/>
            <person name="Hertz-Fowler C."/>
            <person name="Berriman M."/>
        </authorList>
    </citation>
    <scope>NUCLEOTIDE SEQUENCE</scope>
    <source>
        <strain evidence="1">IL3000</strain>
    </source>
</reference>
<dbReference type="AlphaFoldDB" id="G0V3A0"/>
<name>G0V3A0_TRYCI</name>